<dbReference type="OrthoDB" id="155250at2"/>
<name>A0A174D1Z7_9CLOT</name>
<organism evidence="2 3">
    <name type="scientific">Clostridium paraputrificum</name>
    <dbReference type="NCBI Taxonomy" id="29363"/>
    <lineage>
        <taxon>Bacteria</taxon>
        <taxon>Bacillati</taxon>
        <taxon>Bacillota</taxon>
        <taxon>Clostridia</taxon>
        <taxon>Eubacteriales</taxon>
        <taxon>Clostridiaceae</taxon>
        <taxon>Clostridium</taxon>
    </lineage>
</organism>
<keyword evidence="3" id="KW-1185">Reference proteome</keyword>
<dbReference type="Proteomes" id="UP000092714">
    <property type="component" value="Unassembled WGS sequence"/>
</dbReference>
<dbReference type="Pfam" id="PF01966">
    <property type="entry name" value="HD"/>
    <property type="match status" value="1"/>
</dbReference>
<dbReference type="RefSeq" id="WP_055183836.1">
    <property type="nucleotide sequence ID" value="NZ_CABJAZ010000002.1"/>
</dbReference>
<dbReference type="SUPFAM" id="SSF109604">
    <property type="entry name" value="HD-domain/PDEase-like"/>
    <property type="match status" value="1"/>
</dbReference>
<proteinExistence type="predicted"/>
<accession>A0A174D1Z7</accession>
<dbReference type="InterPro" id="IPR006674">
    <property type="entry name" value="HD_domain"/>
</dbReference>
<comment type="caution">
    <text evidence="2">The sequence shown here is derived from an EMBL/GenBank/DDBJ whole genome shotgun (WGS) entry which is preliminary data.</text>
</comment>
<dbReference type="Gene3D" id="1.10.3210.10">
    <property type="entry name" value="Hypothetical protein af1432"/>
    <property type="match status" value="1"/>
</dbReference>
<evidence type="ECO:0000313" key="3">
    <source>
        <dbReference type="Proteomes" id="UP000092714"/>
    </source>
</evidence>
<dbReference type="EMBL" id="MAPZ01000010">
    <property type="protein sequence ID" value="OBY11798.1"/>
    <property type="molecule type" value="Genomic_DNA"/>
</dbReference>
<feature type="domain" description="HD" evidence="1">
    <location>
        <begin position="22"/>
        <end position="114"/>
    </location>
</feature>
<evidence type="ECO:0000259" key="1">
    <source>
        <dbReference type="Pfam" id="PF01966"/>
    </source>
</evidence>
<dbReference type="InterPro" id="IPR003607">
    <property type="entry name" value="HD/PDEase_dom"/>
</dbReference>
<protein>
    <recommendedName>
        <fullName evidence="1">HD domain-containing protein</fullName>
    </recommendedName>
</protein>
<reference evidence="2 3" key="1">
    <citation type="submission" date="2016-06" db="EMBL/GenBank/DDBJ databases">
        <authorList>
            <person name="Kjaerup R.B."/>
            <person name="Dalgaard T.S."/>
            <person name="Juul-Madsen H.R."/>
        </authorList>
    </citation>
    <scope>NUCLEOTIDE SEQUENCE [LARGE SCALE GENOMIC DNA]</scope>
    <source>
        <strain evidence="2 3">373-A1</strain>
    </source>
</reference>
<gene>
    <name evidence="2" type="ORF">CP373A1_02425</name>
</gene>
<dbReference type="AlphaFoldDB" id="A0A174D1Z7"/>
<dbReference type="CDD" id="cd00077">
    <property type="entry name" value="HDc"/>
    <property type="match status" value="1"/>
</dbReference>
<evidence type="ECO:0000313" key="2">
    <source>
        <dbReference type="EMBL" id="OBY11798.1"/>
    </source>
</evidence>
<dbReference type="eggNOG" id="COG1418">
    <property type="taxonomic scope" value="Bacteria"/>
</dbReference>
<sequence length="166" mass="19304">MNKESKLMLSALNFEEGHNRRSNHILKVYALAKTIADCEGLSEKEKLVLHASAILHDIGIKICKEKYGDASQELQRKEAPLLAREFLKNAGYEEKAIHRILYLIKMHHSYEKIDRMDFQILVEADLMINVFEEGYYEIGLDRMKEIIKTRTGKDLLHNFLKTKLIS</sequence>